<dbReference type="EMBL" id="JACHVT010000005">
    <property type="protein sequence ID" value="MBB2987552.1"/>
    <property type="molecule type" value="Genomic_DNA"/>
</dbReference>
<proteinExistence type="predicted"/>
<dbReference type="Proteomes" id="UP000590811">
    <property type="component" value="Unassembled WGS sequence"/>
</dbReference>
<organism evidence="1 2">
    <name type="scientific">Terracoccus luteus</name>
    <dbReference type="NCBI Taxonomy" id="53356"/>
    <lineage>
        <taxon>Bacteria</taxon>
        <taxon>Bacillati</taxon>
        <taxon>Actinomycetota</taxon>
        <taxon>Actinomycetes</taxon>
        <taxon>Micrococcales</taxon>
        <taxon>Intrasporangiaceae</taxon>
        <taxon>Terracoccus</taxon>
    </lineage>
</organism>
<reference evidence="1 2" key="1">
    <citation type="submission" date="2020-08" db="EMBL/GenBank/DDBJ databases">
        <title>Genomic Encyclopedia of Type Strains, Phase IV (KMG-V): Genome sequencing to study the core and pangenomes of soil and plant-associated prokaryotes.</title>
        <authorList>
            <person name="Whitman W."/>
        </authorList>
    </citation>
    <scope>NUCLEOTIDE SEQUENCE [LARGE SCALE GENOMIC DNA]</scope>
    <source>
        <strain evidence="1 2">B3ACCR2</strain>
    </source>
</reference>
<gene>
    <name evidence="1" type="ORF">FHW14_002735</name>
</gene>
<dbReference type="RefSeq" id="WP_184510670.1">
    <property type="nucleotide sequence ID" value="NZ_JACHVT010000005.1"/>
</dbReference>
<evidence type="ECO:0000313" key="1">
    <source>
        <dbReference type="EMBL" id="MBB2987552.1"/>
    </source>
</evidence>
<sequence length="163" mass="17180">MADGADRVTGPVPPSEVWPAVVEADARFREAVLRIPRGELQATLGWALGDFASRPTALRILGSADPSLTVSVLPALEPFLLVSHSALVECRALVLRLPSAERTACFDRLTARVIADTGSDDEAYRRLAELLRSAGASGALAVLLAAASTSDEAVLREVADDFA</sequence>
<name>A0A839Q345_9MICO</name>
<protein>
    <recommendedName>
        <fullName evidence="3">HEAT repeat protein</fullName>
    </recommendedName>
</protein>
<accession>A0A839Q345</accession>
<comment type="caution">
    <text evidence="1">The sequence shown here is derived from an EMBL/GenBank/DDBJ whole genome shotgun (WGS) entry which is preliminary data.</text>
</comment>
<evidence type="ECO:0008006" key="3">
    <source>
        <dbReference type="Google" id="ProtNLM"/>
    </source>
</evidence>
<dbReference type="AlphaFoldDB" id="A0A839Q345"/>
<evidence type="ECO:0000313" key="2">
    <source>
        <dbReference type="Proteomes" id="UP000590811"/>
    </source>
</evidence>